<proteinExistence type="inferred from homology"/>
<dbReference type="GO" id="GO:0008374">
    <property type="term" value="F:O-acyltransferase activity"/>
    <property type="evidence" value="ECO:0007669"/>
    <property type="project" value="TreeGrafter"/>
</dbReference>
<dbReference type="PANTHER" id="PTHR23416:SF23">
    <property type="entry name" value="ACETYLTRANSFERASE C18B11.09C-RELATED"/>
    <property type="match status" value="1"/>
</dbReference>
<dbReference type="SUPFAM" id="SSF51161">
    <property type="entry name" value="Trimeric LpxA-like enzymes"/>
    <property type="match status" value="1"/>
</dbReference>
<dbReference type="RefSeq" id="WP_111446308.1">
    <property type="nucleotide sequence ID" value="NZ_QKZK01000021.1"/>
</dbReference>
<dbReference type="InterPro" id="IPR011004">
    <property type="entry name" value="Trimer_LpxA-like_sf"/>
</dbReference>
<sequence>MYLQNILLGRCVWVDPTASVNNVDLGDEVVIGKKCTVFGSENHLLQIGRNTKIGIMTILNGYSAPLSIGSYCSIGPHCHFLVDSGPTASPRLLKKYPISASAIHIGDHCHIGASCMIIAGSRVGEGAVIEPNSFVNGEVEAYSVYGGSPARLIRKIHSSD</sequence>
<evidence type="ECO:0000313" key="4">
    <source>
        <dbReference type="Proteomes" id="UP000249239"/>
    </source>
</evidence>
<dbReference type="EMBL" id="QKZK01000021">
    <property type="protein sequence ID" value="PZX14273.1"/>
    <property type="molecule type" value="Genomic_DNA"/>
</dbReference>
<organism evidence="3 4">
    <name type="scientific">Breznakibacter xylanolyticus</name>
    <dbReference type="NCBI Taxonomy" id="990"/>
    <lineage>
        <taxon>Bacteria</taxon>
        <taxon>Pseudomonadati</taxon>
        <taxon>Bacteroidota</taxon>
        <taxon>Bacteroidia</taxon>
        <taxon>Marinilabiliales</taxon>
        <taxon>Marinilabiliaceae</taxon>
        <taxon>Breznakibacter</taxon>
    </lineage>
</organism>
<dbReference type="OrthoDB" id="9814490at2"/>
<keyword evidence="2 3" id="KW-0808">Transferase</keyword>
<comment type="similarity">
    <text evidence="1">Belongs to the transferase hexapeptide repeat family.</text>
</comment>
<evidence type="ECO:0000313" key="3">
    <source>
        <dbReference type="EMBL" id="PZX14273.1"/>
    </source>
</evidence>
<name>A0A2W7N3L2_9BACT</name>
<dbReference type="InterPro" id="IPR051159">
    <property type="entry name" value="Hexapeptide_acetyltransf"/>
</dbReference>
<dbReference type="CDD" id="cd04647">
    <property type="entry name" value="LbH_MAT_like"/>
    <property type="match status" value="1"/>
</dbReference>
<dbReference type="Pfam" id="PF00132">
    <property type="entry name" value="Hexapep"/>
    <property type="match status" value="1"/>
</dbReference>
<evidence type="ECO:0000256" key="1">
    <source>
        <dbReference type="ARBA" id="ARBA00007274"/>
    </source>
</evidence>
<dbReference type="InterPro" id="IPR001451">
    <property type="entry name" value="Hexapep"/>
</dbReference>
<accession>A0A2W7N3L2</accession>
<dbReference type="PANTHER" id="PTHR23416">
    <property type="entry name" value="SIALIC ACID SYNTHASE-RELATED"/>
    <property type="match status" value="1"/>
</dbReference>
<comment type="caution">
    <text evidence="3">The sequence shown here is derived from an EMBL/GenBank/DDBJ whole genome shotgun (WGS) entry which is preliminary data.</text>
</comment>
<dbReference type="GO" id="GO:0005829">
    <property type="term" value="C:cytosol"/>
    <property type="evidence" value="ECO:0007669"/>
    <property type="project" value="TreeGrafter"/>
</dbReference>
<keyword evidence="4" id="KW-1185">Reference proteome</keyword>
<protein>
    <submittedName>
        <fullName evidence="3">Maltose O-acetyltransferase</fullName>
    </submittedName>
</protein>
<dbReference type="AlphaFoldDB" id="A0A2W7N3L2"/>
<reference evidence="3 4" key="1">
    <citation type="submission" date="2018-06" db="EMBL/GenBank/DDBJ databases">
        <title>Genomic Encyclopedia of Archaeal and Bacterial Type Strains, Phase II (KMG-II): from individual species to whole genera.</title>
        <authorList>
            <person name="Goeker M."/>
        </authorList>
    </citation>
    <scope>NUCLEOTIDE SEQUENCE [LARGE SCALE GENOMIC DNA]</scope>
    <source>
        <strain evidence="3 4">DSM 6779</strain>
    </source>
</reference>
<evidence type="ECO:0000256" key="2">
    <source>
        <dbReference type="ARBA" id="ARBA00022679"/>
    </source>
</evidence>
<dbReference type="Gene3D" id="2.160.10.10">
    <property type="entry name" value="Hexapeptide repeat proteins"/>
    <property type="match status" value="1"/>
</dbReference>
<dbReference type="Proteomes" id="UP000249239">
    <property type="component" value="Unassembled WGS sequence"/>
</dbReference>
<gene>
    <name evidence="3" type="ORF">LX69_02453</name>
</gene>